<dbReference type="GO" id="GO:0004725">
    <property type="term" value="F:protein tyrosine phosphatase activity"/>
    <property type="evidence" value="ECO:0007669"/>
    <property type="project" value="UniProtKB-EC"/>
</dbReference>
<sequence>MIDFHTHILPEIDDGARSVRRSLEMYEYQKNSGVDALVATPHFYPDNMTVESFLQKRNNAYERVLEASEEKKISLIPTYLGAEAALAPGFSRIDGIEKLCIGNSNYILVEMPHDGWNSVWVQREIYSVSANRGLIPIIAHIDRYILTKSDFKTLDSFFDPNVCFQINADCYFSFSSRRRAKKFAKMNAIQFVGSDCHNMSDRAPTLAKCVQIMKKMHGEDFVNEIFENSRIVVNS</sequence>
<dbReference type="Pfam" id="PF19567">
    <property type="entry name" value="CpsB_CapC"/>
    <property type="match status" value="1"/>
</dbReference>
<dbReference type="InterPro" id="IPR016195">
    <property type="entry name" value="Pol/histidinol_Pase-like"/>
</dbReference>
<dbReference type="EC" id="3.1.3.48" evidence="2"/>
<dbReference type="AlphaFoldDB" id="A0A926FFD8"/>
<dbReference type="RefSeq" id="WP_262432519.1">
    <property type="nucleotide sequence ID" value="NZ_JACRTE010000017.1"/>
</dbReference>
<accession>A0A926FFD8</accession>
<keyword evidence="4" id="KW-0904">Protein phosphatase</keyword>
<dbReference type="EMBL" id="JACRTE010000017">
    <property type="protein sequence ID" value="MBC8597205.1"/>
    <property type="molecule type" value="Genomic_DNA"/>
</dbReference>
<keyword evidence="3" id="KW-0378">Hydrolase</keyword>
<keyword evidence="7" id="KW-1185">Reference proteome</keyword>
<evidence type="ECO:0000256" key="5">
    <source>
        <dbReference type="ARBA" id="ARBA00051722"/>
    </source>
</evidence>
<evidence type="ECO:0000256" key="2">
    <source>
        <dbReference type="ARBA" id="ARBA00013064"/>
    </source>
</evidence>
<dbReference type="InterPro" id="IPR016667">
    <property type="entry name" value="Caps_polysacc_synth_CpsB/CapC"/>
</dbReference>
<evidence type="ECO:0000256" key="1">
    <source>
        <dbReference type="ARBA" id="ARBA00005750"/>
    </source>
</evidence>
<evidence type="ECO:0000313" key="6">
    <source>
        <dbReference type="EMBL" id="MBC8597205.1"/>
    </source>
</evidence>
<dbReference type="SUPFAM" id="SSF89550">
    <property type="entry name" value="PHP domain-like"/>
    <property type="match status" value="1"/>
</dbReference>
<dbReference type="PANTHER" id="PTHR39181:SF1">
    <property type="entry name" value="TYROSINE-PROTEIN PHOSPHATASE YWQE"/>
    <property type="match status" value="1"/>
</dbReference>
<gene>
    <name evidence="6" type="ORF">H8706_10035</name>
</gene>
<organism evidence="6 7">
    <name type="scientific">Qingrenia yutianensis</name>
    <dbReference type="NCBI Taxonomy" id="2763676"/>
    <lineage>
        <taxon>Bacteria</taxon>
        <taxon>Bacillati</taxon>
        <taxon>Bacillota</taxon>
        <taxon>Clostridia</taxon>
        <taxon>Eubacteriales</taxon>
        <taxon>Oscillospiraceae</taxon>
        <taxon>Qingrenia</taxon>
    </lineage>
</organism>
<evidence type="ECO:0000256" key="3">
    <source>
        <dbReference type="ARBA" id="ARBA00022801"/>
    </source>
</evidence>
<evidence type="ECO:0000313" key="7">
    <source>
        <dbReference type="Proteomes" id="UP000647416"/>
    </source>
</evidence>
<dbReference type="PANTHER" id="PTHR39181">
    <property type="entry name" value="TYROSINE-PROTEIN PHOSPHATASE YWQE"/>
    <property type="match status" value="1"/>
</dbReference>
<proteinExistence type="inferred from homology"/>
<protein>
    <recommendedName>
        <fullName evidence="2">protein-tyrosine-phosphatase</fullName>
        <ecNumber evidence="2">3.1.3.48</ecNumber>
    </recommendedName>
</protein>
<evidence type="ECO:0000256" key="4">
    <source>
        <dbReference type="ARBA" id="ARBA00022912"/>
    </source>
</evidence>
<dbReference type="Proteomes" id="UP000647416">
    <property type="component" value="Unassembled WGS sequence"/>
</dbReference>
<dbReference type="PIRSF" id="PIRSF016557">
    <property type="entry name" value="Caps_synth_CpsB"/>
    <property type="match status" value="1"/>
</dbReference>
<reference evidence="6" key="1">
    <citation type="submission" date="2020-08" db="EMBL/GenBank/DDBJ databases">
        <title>Genome public.</title>
        <authorList>
            <person name="Liu C."/>
            <person name="Sun Q."/>
        </authorList>
    </citation>
    <scope>NUCLEOTIDE SEQUENCE</scope>
    <source>
        <strain evidence="6">NSJ-50</strain>
    </source>
</reference>
<name>A0A926FFD8_9FIRM</name>
<dbReference type="Gene3D" id="3.20.20.140">
    <property type="entry name" value="Metal-dependent hydrolases"/>
    <property type="match status" value="1"/>
</dbReference>
<comment type="catalytic activity">
    <reaction evidence="5">
        <text>O-phospho-L-tyrosyl-[protein] + H2O = L-tyrosyl-[protein] + phosphate</text>
        <dbReference type="Rhea" id="RHEA:10684"/>
        <dbReference type="Rhea" id="RHEA-COMP:10136"/>
        <dbReference type="Rhea" id="RHEA-COMP:20101"/>
        <dbReference type="ChEBI" id="CHEBI:15377"/>
        <dbReference type="ChEBI" id="CHEBI:43474"/>
        <dbReference type="ChEBI" id="CHEBI:46858"/>
        <dbReference type="ChEBI" id="CHEBI:61978"/>
        <dbReference type="EC" id="3.1.3.48"/>
    </reaction>
</comment>
<dbReference type="GO" id="GO:0030145">
    <property type="term" value="F:manganese ion binding"/>
    <property type="evidence" value="ECO:0007669"/>
    <property type="project" value="InterPro"/>
</dbReference>
<comment type="caution">
    <text evidence="6">The sequence shown here is derived from an EMBL/GenBank/DDBJ whole genome shotgun (WGS) entry which is preliminary data.</text>
</comment>
<comment type="similarity">
    <text evidence="1">Belongs to the metallo-dependent hydrolases superfamily. CpsB/CapC family.</text>
</comment>